<dbReference type="EMBL" id="JAPWTJ010001026">
    <property type="protein sequence ID" value="KAJ8974262.1"/>
    <property type="molecule type" value="Genomic_DNA"/>
</dbReference>
<name>A0ABQ9J8K1_9CUCU</name>
<keyword evidence="1" id="KW-0175">Coiled coil</keyword>
<evidence type="ECO:0000259" key="4">
    <source>
        <dbReference type="PROSITE" id="PS51497"/>
    </source>
</evidence>
<evidence type="ECO:0000256" key="2">
    <source>
        <dbReference type="SAM" id="MobiDB-lite"/>
    </source>
</evidence>
<dbReference type="PANTHER" id="PTHR15960">
    <property type="entry name" value="LD44032P"/>
    <property type="match status" value="1"/>
</dbReference>
<sequence length="469" mass="53201">MSFKQGHETQDSYMDNIKVKISERYKPPPRINLAMTYAQRLTLNKQIQDNMPNYEFLLEKTVLEKMQEWKSVRTVVAEERKARLEKVREELKKTELELAEQERVDEVQVKTVNEAVTVPNTNFNSTSTNIFDGVSINQNYNYSTSSSILIPTQVSNNYSNILTPIPLTKSINQQYIAKPADKSPLNFSDFENDTSSPFDNMELKSINDMEELAQVLKREESKYKTNNTVYSTYQGVQCANVPSMTTTFQTTYPSYAGYTYNIPNSGPYVEPVKSNFTHINGYYYPPNATGHNQQFHNSYLYSDSSALGTDYTSVSVDNTPLVETKKSNCKSVPDLIKSLEAEMENSRIDNTEPSTSYIRNNGIPQTSRPKSTEAIIYPRDKAKTEELDNPFNSLLHSEQNLCRSISSMGFPLSRVARACKVIGDDHKKIVEHLLALSDLLDLGFSEKNASNALLECDNDRDKALDKLIS</sequence>
<organism evidence="5 6">
    <name type="scientific">Molorchus minor</name>
    <dbReference type="NCBI Taxonomy" id="1323400"/>
    <lineage>
        <taxon>Eukaryota</taxon>
        <taxon>Metazoa</taxon>
        <taxon>Ecdysozoa</taxon>
        <taxon>Arthropoda</taxon>
        <taxon>Hexapoda</taxon>
        <taxon>Insecta</taxon>
        <taxon>Pterygota</taxon>
        <taxon>Neoptera</taxon>
        <taxon>Endopterygota</taxon>
        <taxon>Coleoptera</taxon>
        <taxon>Polyphaga</taxon>
        <taxon>Cucujiformia</taxon>
        <taxon>Chrysomeloidea</taxon>
        <taxon>Cerambycidae</taxon>
        <taxon>Lamiinae</taxon>
        <taxon>Monochamini</taxon>
        <taxon>Molorchus</taxon>
    </lineage>
</organism>
<dbReference type="Gene3D" id="1.20.120.1920">
    <property type="entry name" value="UBAP1 SOUBA domain"/>
    <property type="match status" value="1"/>
</dbReference>
<evidence type="ECO:0000259" key="3">
    <source>
        <dbReference type="PROSITE" id="PS50030"/>
    </source>
</evidence>
<evidence type="ECO:0000313" key="5">
    <source>
        <dbReference type="EMBL" id="KAJ8974262.1"/>
    </source>
</evidence>
<keyword evidence="6" id="KW-1185">Reference proteome</keyword>
<feature type="domain" description="UMA" evidence="4">
    <location>
        <begin position="14"/>
        <end position="63"/>
    </location>
</feature>
<dbReference type="InterPro" id="IPR009060">
    <property type="entry name" value="UBA-like_sf"/>
</dbReference>
<dbReference type="Proteomes" id="UP001162164">
    <property type="component" value="Unassembled WGS sequence"/>
</dbReference>
<gene>
    <name evidence="5" type="ORF">NQ317_008269</name>
</gene>
<dbReference type="PROSITE" id="PS51497">
    <property type="entry name" value="UMA"/>
    <property type="match status" value="1"/>
</dbReference>
<reference evidence="5" key="1">
    <citation type="journal article" date="2023" name="Insect Mol. Biol.">
        <title>Genome sequencing provides insights into the evolution of gene families encoding plant cell wall-degrading enzymes in longhorned beetles.</title>
        <authorList>
            <person name="Shin N.R."/>
            <person name="Okamura Y."/>
            <person name="Kirsch R."/>
            <person name="Pauchet Y."/>
        </authorList>
    </citation>
    <scope>NUCLEOTIDE SEQUENCE</scope>
    <source>
        <strain evidence="5">MMC_N1</strain>
    </source>
</reference>
<protein>
    <recommendedName>
        <fullName evidence="7">UBA domain-containing protein</fullName>
    </recommendedName>
</protein>
<accession>A0ABQ9J8K1</accession>
<dbReference type="SUPFAM" id="SSF46934">
    <property type="entry name" value="UBA-like"/>
    <property type="match status" value="1"/>
</dbReference>
<feature type="domain" description="UBA" evidence="3">
    <location>
        <begin position="428"/>
        <end position="469"/>
    </location>
</feature>
<feature type="region of interest" description="Disordered" evidence="2">
    <location>
        <begin position="344"/>
        <end position="369"/>
    </location>
</feature>
<feature type="coiled-coil region" evidence="1">
    <location>
        <begin position="74"/>
        <end position="104"/>
    </location>
</feature>
<dbReference type="InterPro" id="IPR015940">
    <property type="entry name" value="UBA"/>
</dbReference>
<dbReference type="InterPro" id="IPR042575">
    <property type="entry name" value="UBAP1_C"/>
</dbReference>
<proteinExistence type="predicted"/>
<feature type="compositionally biased region" description="Polar residues" evidence="2">
    <location>
        <begin position="351"/>
        <end position="369"/>
    </location>
</feature>
<comment type="caution">
    <text evidence="5">The sequence shown here is derived from an EMBL/GenBank/DDBJ whole genome shotgun (WGS) entry which is preliminary data.</text>
</comment>
<dbReference type="PROSITE" id="PS50030">
    <property type="entry name" value="UBA"/>
    <property type="match status" value="1"/>
</dbReference>
<dbReference type="InterPro" id="IPR038870">
    <property type="entry name" value="UBAP1"/>
</dbReference>
<evidence type="ECO:0008006" key="7">
    <source>
        <dbReference type="Google" id="ProtNLM"/>
    </source>
</evidence>
<evidence type="ECO:0000313" key="6">
    <source>
        <dbReference type="Proteomes" id="UP001162164"/>
    </source>
</evidence>
<dbReference type="InterPro" id="IPR023340">
    <property type="entry name" value="UMA"/>
</dbReference>
<dbReference type="PANTHER" id="PTHR15960:SF5">
    <property type="entry name" value="LD44032P"/>
    <property type="match status" value="1"/>
</dbReference>
<evidence type="ECO:0000256" key="1">
    <source>
        <dbReference type="SAM" id="Coils"/>
    </source>
</evidence>